<proteinExistence type="predicted"/>
<evidence type="ECO:0000313" key="3">
    <source>
        <dbReference type="Proteomes" id="UP000002745"/>
    </source>
</evidence>
<organism evidence="2 3">
    <name type="scientific">Hirschia baltica (strain ATCC 49814 / DSM 5838 / IFAM 1418)</name>
    <dbReference type="NCBI Taxonomy" id="582402"/>
    <lineage>
        <taxon>Bacteria</taxon>
        <taxon>Pseudomonadati</taxon>
        <taxon>Pseudomonadota</taxon>
        <taxon>Alphaproteobacteria</taxon>
        <taxon>Hyphomonadales</taxon>
        <taxon>Hyphomonadaceae</taxon>
        <taxon>Hirschia</taxon>
    </lineage>
</organism>
<keyword evidence="3" id="KW-1185">Reference proteome</keyword>
<accession>C6XPK1</accession>
<dbReference type="RefSeq" id="WP_015828416.1">
    <property type="nucleotide sequence ID" value="NC_012982.1"/>
</dbReference>
<dbReference type="HOGENOM" id="CLU_616455_0_0_5"/>
<name>C6XPK1_HIRBI</name>
<keyword evidence="1" id="KW-0732">Signal</keyword>
<dbReference type="eggNOG" id="COG3356">
    <property type="taxonomic scope" value="Bacteria"/>
</dbReference>
<dbReference type="EMBL" id="CP001678">
    <property type="protein sequence ID" value="ACT60266.1"/>
    <property type="molecule type" value="Genomic_DNA"/>
</dbReference>
<gene>
    <name evidence="2" type="ordered locus">Hbal_2591</name>
</gene>
<dbReference type="Proteomes" id="UP000002745">
    <property type="component" value="Chromosome"/>
</dbReference>
<evidence type="ECO:0000256" key="1">
    <source>
        <dbReference type="SAM" id="SignalP"/>
    </source>
</evidence>
<protein>
    <recommendedName>
        <fullName evidence="4">Neutral/alkaline non-lysosomal ceramidase N-terminal domain-containing protein</fullName>
    </recommendedName>
</protein>
<feature type="signal peptide" evidence="1">
    <location>
        <begin position="1"/>
        <end position="25"/>
    </location>
</feature>
<dbReference type="STRING" id="582402.Hbal_2591"/>
<dbReference type="AlphaFoldDB" id="C6XPK1"/>
<dbReference type="OrthoDB" id="7593658at2"/>
<evidence type="ECO:0008006" key="4">
    <source>
        <dbReference type="Google" id="ProtNLM"/>
    </source>
</evidence>
<reference evidence="3" key="1">
    <citation type="journal article" date="2011" name="J. Bacteriol.">
        <title>Genome sequences of eight morphologically diverse alphaproteobacteria.</title>
        <authorList>
            <consortium name="US DOE Joint Genome Institute"/>
            <person name="Brown P.J."/>
            <person name="Kysela D.T."/>
            <person name="Buechlein A."/>
            <person name="Hemmerich C."/>
            <person name="Brun Y.V."/>
        </authorList>
    </citation>
    <scope>NUCLEOTIDE SEQUENCE [LARGE SCALE GENOMIC DNA]</scope>
    <source>
        <strain evidence="3">ATCC 49814 / DSM 5838 / IFAM 1418</strain>
    </source>
</reference>
<dbReference type="KEGG" id="hba:Hbal_2591"/>
<feature type="chain" id="PRO_5002974074" description="Neutral/alkaline non-lysosomal ceramidase N-terminal domain-containing protein" evidence="1">
    <location>
        <begin position="26"/>
        <end position="444"/>
    </location>
</feature>
<sequence>MKKGLLYTIASFTCVSLIYASPVTAAEPMETALFAGAAKIDVTPEIDNLPTPLNEVNDPLYIRALYIESQDIPALIIAIDVPAIAPDIFSALLETISNNYAIPEANIILSVTHTHNSLRVANPGPSPIPTSAAFTKAVKDGTLEVVKDAISQKQAAKYGFSTAQSSLIVSRNEWLPNESRYVDGTDRTGLEEVDQTFGILHFESLSDKPIAAVLNLGIQPVVFEPAKNIVSGDVPGATSNYVEAALGEDYVALFTVGAPASPAYRVWSKDKPSRTAKTARTIMNAMGVILGEESLAQIDYMTMSEKPFEISSAVDSFTCSGKKTTPRNLKSHCDMDDETDLPACIHVDEPFPDVKLSLGVLRLGDLAYLTSDSNVTPALWNIFKAGSTLAHPQLVGTNFGPFRFVVNDAAYALNTYPATDTRAQSGCAQSGFISTLNALLQKTE</sequence>
<evidence type="ECO:0000313" key="2">
    <source>
        <dbReference type="EMBL" id="ACT60266.1"/>
    </source>
</evidence>